<proteinExistence type="predicted"/>
<gene>
    <name evidence="2" type="ORF">HAX54_005409</name>
</gene>
<keyword evidence="1" id="KW-1133">Transmembrane helix</keyword>
<evidence type="ECO:0000313" key="3">
    <source>
        <dbReference type="Proteomes" id="UP000823775"/>
    </source>
</evidence>
<evidence type="ECO:0000256" key="1">
    <source>
        <dbReference type="SAM" id="Phobius"/>
    </source>
</evidence>
<accession>A0ABS8T9X3</accession>
<reference evidence="2 3" key="1">
    <citation type="journal article" date="2021" name="BMC Genomics">
        <title>Datura genome reveals duplications of psychoactive alkaloid biosynthetic genes and high mutation rate following tissue culture.</title>
        <authorList>
            <person name="Rajewski A."/>
            <person name="Carter-House D."/>
            <person name="Stajich J."/>
            <person name="Litt A."/>
        </authorList>
    </citation>
    <scope>NUCLEOTIDE SEQUENCE [LARGE SCALE GENOMIC DNA]</scope>
    <source>
        <strain evidence="2">AR-01</strain>
    </source>
</reference>
<feature type="transmembrane region" description="Helical" evidence="1">
    <location>
        <begin position="149"/>
        <end position="171"/>
    </location>
</feature>
<dbReference type="Proteomes" id="UP000823775">
    <property type="component" value="Unassembled WGS sequence"/>
</dbReference>
<comment type="caution">
    <text evidence="2">The sequence shown here is derived from an EMBL/GenBank/DDBJ whole genome shotgun (WGS) entry which is preliminary data.</text>
</comment>
<feature type="transmembrane region" description="Helical" evidence="1">
    <location>
        <begin position="24"/>
        <end position="43"/>
    </location>
</feature>
<keyword evidence="3" id="KW-1185">Reference proteome</keyword>
<sequence length="172" mass="19936">MPSTFSSKELMRYNRVLEVYSPDFLQGYVTGLMLLFYMIFLHLRPSTHPNQSAWSGWEIGTAALLTRRRMNQSRQSSLQKFTFNSPDSHERIRHRRPPHIQPFNIEAWNESFSCWARCGLRFRGEKWSLLVADEIACHNQFLNLDFYEISFFATVAGSLLLLGGAEALLLVS</sequence>
<keyword evidence="1" id="KW-0472">Membrane</keyword>
<organism evidence="2 3">
    <name type="scientific">Datura stramonium</name>
    <name type="common">Jimsonweed</name>
    <name type="synonym">Common thornapple</name>
    <dbReference type="NCBI Taxonomy" id="4076"/>
    <lineage>
        <taxon>Eukaryota</taxon>
        <taxon>Viridiplantae</taxon>
        <taxon>Streptophyta</taxon>
        <taxon>Embryophyta</taxon>
        <taxon>Tracheophyta</taxon>
        <taxon>Spermatophyta</taxon>
        <taxon>Magnoliopsida</taxon>
        <taxon>eudicotyledons</taxon>
        <taxon>Gunneridae</taxon>
        <taxon>Pentapetalae</taxon>
        <taxon>asterids</taxon>
        <taxon>lamiids</taxon>
        <taxon>Solanales</taxon>
        <taxon>Solanaceae</taxon>
        <taxon>Solanoideae</taxon>
        <taxon>Datureae</taxon>
        <taxon>Datura</taxon>
    </lineage>
</organism>
<dbReference type="EMBL" id="JACEIK010001268">
    <property type="protein sequence ID" value="MCD7467790.1"/>
    <property type="molecule type" value="Genomic_DNA"/>
</dbReference>
<keyword evidence="1" id="KW-0812">Transmembrane</keyword>
<evidence type="ECO:0000313" key="2">
    <source>
        <dbReference type="EMBL" id="MCD7467790.1"/>
    </source>
</evidence>
<name>A0ABS8T9X3_DATST</name>
<protein>
    <submittedName>
        <fullName evidence="2">Uncharacterized protein</fullName>
    </submittedName>
</protein>